<dbReference type="AlphaFoldDB" id="A0A268NVJ3"/>
<dbReference type="EMBL" id="NPCC01000042">
    <property type="protein sequence ID" value="PAE87065.1"/>
    <property type="molecule type" value="Genomic_DNA"/>
</dbReference>
<evidence type="ECO:0000313" key="1">
    <source>
        <dbReference type="EMBL" id="PAE87065.1"/>
    </source>
</evidence>
<dbReference type="Proteomes" id="UP000216207">
    <property type="component" value="Unassembled WGS sequence"/>
</dbReference>
<organism evidence="1 2">
    <name type="scientific">Shouchella clausii</name>
    <name type="common">Alkalihalobacillus clausii</name>
    <dbReference type="NCBI Taxonomy" id="79880"/>
    <lineage>
        <taxon>Bacteria</taxon>
        <taxon>Bacillati</taxon>
        <taxon>Bacillota</taxon>
        <taxon>Bacilli</taxon>
        <taxon>Bacillales</taxon>
        <taxon>Bacillaceae</taxon>
        <taxon>Shouchella</taxon>
    </lineage>
</organism>
<evidence type="ECO:0000313" key="2">
    <source>
        <dbReference type="Proteomes" id="UP000216207"/>
    </source>
</evidence>
<gene>
    <name evidence="1" type="ORF">CHH72_19980</name>
</gene>
<protein>
    <submittedName>
        <fullName evidence="1">Uncharacterized protein</fullName>
    </submittedName>
</protein>
<proteinExistence type="predicted"/>
<accession>A0A268NVJ3</accession>
<comment type="caution">
    <text evidence="1">The sequence shown here is derived from an EMBL/GenBank/DDBJ whole genome shotgun (WGS) entry which is preliminary data.</text>
</comment>
<name>A0A268NVJ3_SHOCL</name>
<sequence>MFIKYDGYELLELFLSDGESLSGNIEDGNIKYSRTKSKFSLTMYIRTYEQQVSIFLKYKNSDIIYVDLKNITKIERKDNYLKLCDGDKQLANIHFGEFFSINVSKQ</sequence>
<dbReference type="RefSeq" id="WP_095319211.1">
    <property type="nucleotide sequence ID" value="NZ_JARRUH010000022.1"/>
</dbReference>
<reference evidence="1 2" key="1">
    <citation type="submission" date="2017-07" db="EMBL/GenBank/DDBJ databases">
        <title>Isolation and whole genome analysis of endospore-forming bacteria from heroin.</title>
        <authorList>
            <person name="Kalinowski J."/>
            <person name="Ahrens B."/>
            <person name="Al-Dilaimi A."/>
            <person name="Winkler A."/>
            <person name="Wibberg D."/>
            <person name="Schleenbecker U."/>
            <person name="Ruckert C."/>
            <person name="Wolfel R."/>
            <person name="Grass G."/>
        </authorList>
    </citation>
    <scope>NUCLEOTIDE SEQUENCE [LARGE SCALE GENOMIC DNA]</scope>
    <source>
        <strain evidence="1 2">7539</strain>
    </source>
</reference>